<reference evidence="1" key="1">
    <citation type="submission" date="2022-10" db="EMBL/GenBank/DDBJ databases">
        <title>The complete genomes of actinobacterial strains from the NBC collection.</title>
        <authorList>
            <person name="Joergensen T.S."/>
            <person name="Alvarez Arevalo M."/>
            <person name="Sterndorff E.B."/>
            <person name="Faurdal D."/>
            <person name="Vuksanovic O."/>
            <person name="Mourched A.-S."/>
            <person name="Charusanti P."/>
            <person name="Shaw S."/>
            <person name="Blin K."/>
            <person name="Weber T."/>
        </authorList>
    </citation>
    <scope>NUCLEOTIDE SEQUENCE</scope>
    <source>
        <strain evidence="1">NBC_00222</strain>
    </source>
</reference>
<dbReference type="RefSeq" id="WP_328955957.1">
    <property type="nucleotide sequence ID" value="NZ_CP108110.1"/>
</dbReference>
<organism evidence="1 2">
    <name type="scientific">Kitasatospora purpeofusca</name>
    <dbReference type="NCBI Taxonomy" id="67352"/>
    <lineage>
        <taxon>Bacteria</taxon>
        <taxon>Bacillati</taxon>
        <taxon>Actinomycetota</taxon>
        <taxon>Actinomycetes</taxon>
        <taxon>Kitasatosporales</taxon>
        <taxon>Streptomycetaceae</taxon>
        <taxon>Kitasatospora</taxon>
    </lineage>
</organism>
<dbReference type="Proteomes" id="UP001432222">
    <property type="component" value="Chromosome"/>
</dbReference>
<protein>
    <submittedName>
        <fullName evidence="1">Uncharacterized protein</fullName>
    </submittedName>
</protein>
<accession>A0ABZ1U1U8</accession>
<sequence>MSVGTFKTERARMTAVVRSQDEASLRGLIERCSELKGELVAFAQSARFDRWLTPLLLEGAGPERLLDEGEAIRITDHFILRYRLPDGSTVVDRFVAGRRDLTEADRAMLLGWRAPIEGIFEIQRKDGDAVVLLNLVDDLEYRTYSNVGRAAFRGVSAGGFLLACLVPVHSAEGAWLISGAMSSYPKSSAGEIARAALQLATSHPELVFRNPEKIVQGWESMREDRAAFIQFCGSDELVLHPAEAEDRLNAYYRHRQEAAAAERPDRARGRQLPGLAFPAFELPQALADSDTIGVIYDEVDGLNFYADYGMLRDLFADPTLAGRRHYQDALRAYLREESIAPLPIRRLAAAYPETVDAVFRKLLRKPGFTWAEHGEALLRRRKPWYYAQEPRPGVSVIGERLSELTAGNQRRKLTRARRVSAASSG</sequence>
<keyword evidence="2" id="KW-1185">Reference proteome</keyword>
<gene>
    <name evidence="1" type="ORF">OHA16_20680</name>
</gene>
<evidence type="ECO:0000313" key="1">
    <source>
        <dbReference type="EMBL" id="WUQ85166.1"/>
    </source>
</evidence>
<evidence type="ECO:0000313" key="2">
    <source>
        <dbReference type="Proteomes" id="UP001432222"/>
    </source>
</evidence>
<name>A0ABZ1U1U8_9ACTN</name>
<dbReference type="EMBL" id="CP108110">
    <property type="protein sequence ID" value="WUQ85166.1"/>
    <property type="molecule type" value="Genomic_DNA"/>
</dbReference>
<proteinExistence type="predicted"/>